<feature type="compositionally biased region" description="Polar residues" evidence="1">
    <location>
        <begin position="35"/>
        <end position="46"/>
    </location>
</feature>
<reference evidence="2" key="1">
    <citation type="journal article" date="2022" name="Plant J.">
        <title>Strategies of tolerance reflected in two North American maple genomes.</title>
        <authorList>
            <person name="McEvoy S.L."/>
            <person name="Sezen U.U."/>
            <person name="Trouern-Trend A."/>
            <person name="McMahon S.M."/>
            <person name="Schaberg P.G."/>
            <person name="Yang J."/>
            <person name="Wegrzyn J.L."/>
            <person name="Swenson N.G."/>
        </authorList>
    </citation>
    <scope>NUCLEOTIDE SEQUENCE</scope>
    <source>
        <strain evidence="2">NS2018</strain>
    </source>
</reference>
<comment type="caution">
    <text evidence="2">The sequence shown here is derived from an EMBL/GenBank/DDBJ whole genome shotgun (WGS) entry which is preliminary data.</text>
</comment>
<proteinExistence type="predicted"/>
<keyword evidence="3" id="KW-1185">Reference proteome</keyword>
<evidence type="ECO:0000313" key="2">
    <source>
        <dbReference type="EMBL" id="KAK0584900.1"/>
    </source>
</evidence>
<organism evidence="2 3">
    <name type="scientific">Acer saccharum</name>
    <name type="common">Sugar maple</name>
    <dbReference type="NCBI Taxonomy" id="4024"/>
    <lineage>
        <taxon>Eukaryota</taxon>
        <taxon>Viridiplantae</taxon>
        <taxon>Streptophyta</taxon>
        <taxon>Embryophyta</taxon>
        <taxon>Tracheophyta</taxon>
        <taxon>Spermatophyta</taxon>
        <taxon>Magnoliopsida</taxon>
        <taxon>eudicotyledons</taxon>
        <taxon>Gunneridae</taxon>
        <taxon>Pentapetalae</taxon>
        <taxon>rosids</taxon>
        <taxon>malvids</taxon>
        <taxon>Sapindales</taxon>
        <taxon>Sapindaceae</taxon>
        <taxon>Hippocastanoideae</taxon>
        <taxon>Acereae</taxon>
        <taxon>Acer</taxon>
    </lineage>
</organism>
<reference evidence="2" key="2">
    <citation type="submission" date="2023-06" db="EMBL/GenBank/DDBJ databases">
        <authorList>
            <person name="Swenson N.G."/>
            <person name="Wegrzyn J.L."/>
            <person name="Mcevoy S.L."/>
        </authorList>
    </citation>
    <scope>NUCLEOTIDE SEQUENCE</scope>
    <source>
        <strain evidence="2">NS2018</strain>
        <tissue evidence="2">Leaf</tissue>
    </source>
</reference>
<evidence type="ECO:0000313" key="3">
    <source>
        <dbReference type="Proteomes" id="UP001168877"/>
    </source>
</evidence>
<sequence length="92" mass="10373">MTKAKLMVPCHSNSAHQLVEEGLNNFGLKGKQPRQKSTPAWITSKESPQRDTCRLPIGPLPLSSRPLFNSLISFSIPSRDRSLFTSFKRITY</sequence>
<accession>A0AA39S5S5</accession>
<evidence type="ECO:0000256" key="1">
    <source>
        <dbReference type="SAM" id="MobiDB-lite"/>
    </source>
</evidence>
<dbReference type="AlphaFoldDB" id="A0AA39S5S5"/>
<feature type="region of interest" description="Disordered" evidence="1">
    <location>
        <begin position="27"/>
        <end position="50"/>
    </location>
</feature>
<name>A0AA39S5S5_ACESA</name>
<protein>
    <submittedName>
        <fullName evidence="2">Uncharacterized protein</fullName>
    </submittedName>
</protein>
<dbReference type="Proteomes" id="UP001168877">
    <property type="component" value="Unassembled WGS sequence"/>
</dbReference>
<gene>
    <name evidence="2" type="ORF">LWI29_020560</name>
</gene>
<dbReference type="EMBL" id="JAUESC010000383">
    <property type="protein sequence ID" value="KAK0584900.1"/>
    <property type="molecule type" value="Genomic_DNA"/>
</dbReference>